<dbReference type="Pfam" id="PF12670">
    <property type="entry name" value="DUF3792"/>
    <property type="match status" value="1"/>
</dbReference>
<keyword evidence="3" id="KW-1185">Reference proteome</keyword>
<dbReference type="EMBL" id="FWWY01000001">
    <property type="protein sequence ID" value="SMC06542.1"/>
    <property type="molecule type" value="Genomic_DNA"/>
</dbReference>
<name>A0A1W1WK37_SULTA</name>
<keyword evidence="1" id="KW-0812">Transmembrane</keyword>
<dbReference type="InterPro" id="IPR023804">
    <property type="entry name" value="DUF3792_TM"/>
</dbReference>
<dbReference type="Proteomes" id="UP000192660">
    <property type="component" value="Unassembled WGS sequence"/>
</dbReference>
<proteinExistence type="predicted"/>
<dbReference type="OrthoDB" id="2083956at2"/>
<feature type="transmembrane region" description="Helical" evidence="1">
    <location>
        <begin position="6"/>
        <end position="27"/>
    </location>
</feature>
<evidence type="ECO:0000313" key="3">
    <source>
        <dbReference type="Proteomes" id="UP000192660"/>
    </source>
</evidence>
<protein>
    <submittedName>
        <fullName evidence="2">Hydroxylaminobenzene mutase</fullName>
    </submittedName>
</protein>
<evidence type="ECO:0000256" key="1">
    <source>
        <dbReference type="SAM" id="Phobius"/>
    </source>
</evidence>
<keyword evidence="1" id="KW-0472">Membrane</keyword>
<dbReference type="RefSeq" id="WP_020373092.1">
    <property type="nucleotide sequence ID" value="NZ_FWWY01000001.1"/>
</dbReference>
<evidence type="ECO:0000313" key="2">
    <source>
        <dbReference type="EMBL" id="SMC06542.1"/>
    </source>
</evidence>
<sequence>MSVSVILRGFMAGALAAALIAFILALIDFNTVLSSSIVSVALWAGTLLVSAISGWVAGRGADQAGWVHGMLAALTVFLVGKVIAENLHMGAGNHLWIGLAVSIIVGMIGGMWGANTQY</sequence>
<dbReference type="AlphaFoldDB" id="A0A1W1WK37"/>
<keyword evidence="1" id="KW-1133">Transmembrane helix</keyword>
<feature type="transmembrane region" description="Helical" evidence="1">
    <location>
        <begin position="64"/>
        <end position="83"/>
    </location>
</feature>
<dbReference type="NCBIfam" id="TIGR04086">
    <property type="entry name" value="TIGR04086_membr"/>
    <property type="match status" value="1"/>
</dbReference>
<organism evidence="2 3">
    <name type="scientific">Sulfobacillus thermosulfidooxidans (strain DSM 9293 / VKM B-1269 / AT-1)</name>
    <dbReference type="NCBI Taxonomy" id="929705"/>
    <lineage>
        <taxon>Bacteria</taxon>
        <taxon>Bacillati</taxon>
        <taxon>Bacillota</taxon>
        <taxon>Clostridia</taxon>
        <taxon>Eubacteriales</taxon>
        <taxon>Clostridiales Family XVII. Incertae Sedis</taxon>
        <taxon>Sulfobacillus</taxon>
    </lineage>
</organism>
<feature type="transmembrane region" description="Helical" evidence="1">
    <location>
        <begin position="39"/>
        <end position="58"/>
    </location>
</feature>
<reference evidence="3" key="1">
    <citation type="submission" date="2017-04" db="EMBL/GenBank/DDBJ databases">
        <authorList>
            <person name="Varghese N."/>
            <person name="Submissions S."/>
        </authorList>
    </citation>
    <scope>NUCLEOTIDE SEQUENCE [LARGE SCALE GENOMIC DNA]</scope>
    <source>
        <strain evidence="3">DSM 9293</strain>
    </source>
</reference>
<feature type="transmembrane region" description="Helical" evidence="1">
    <location>
        <begin position="95"/>
        <end position="114"/>
    </location>
</feature>
<dbReference type="STRING" id="28034.BFX07_13270"/>
<gene>
    <name evidence="2" type="ORF">SAMN00768000_2874</name>
</gene>
<accession>A0A1W1WK37</accession>